<accession>A0ABQ4KI69</accession>
<proteinExistence type="predicted"/>
<reference evidence="2 3" key="1">
    <citation type="submission" date="2021-03" db="EMBL/GenBank/DDBJ databases">
        <title>Antimicrobial resistance genes in bacteria isolated from Japanese honey, and their potential for conferring macrolide and lincosamide resistance in the American foulbrood pathogen Paenibacillus larvae.</title>
        <authorList>
            <person name="Okamoto M."/>
            <person name="Kumagai M."/>
            <person name="Kanamori H."/>
            <person name="Takamatsu D."/>
        </authorList>
    </citation>
    <scope>NUCLEOTIDE SEQUENCE [LARGE SCALE GENOMIC DNA]</scope>
    <source>
        <strain evidence="2 3">J8TS2</strain>
    </source>
</reference>
<dbReference type="Pfam" id="PF10740">
    <property type="entry name" value="DUF2529"/>
    <property type="match status" value="1"/>
</dbReference>
<protein>
    <recommendedName>
        <fullName evidence="1">DUF2529 domain-containing protein</fullName>
    </recommendedName>
</protein>
<dbReference type="SUPFAM" id="SSF53697">
    <property type="entry name" value="SIS domain"/>
    <property type="match status" value="1"/>
</dbReference>
<gene>
    <name evidence="2" type="primary">ywjG</name>
    <name evidence="2" type="ORF">J8TS2_14950</name>
</gene>
<evidence type="ECO:0000259" key="1">
    <source>
        <dbReference type="Pfam" id="PF10740"/>
    </source>
</evidence>
<feature type="domain" description="DUF2529" evidence="1">
    <location>
        <begin position="1"/>
        <end position="169"/>
    </location>
</feature>
<dbReference type="InterPro" id="IPR019676">
    <property type="entry name" value="DUF2529"/>
</dbReference>
<dbReference type="Gene3D" id="3.40.50.10490">
    <property type="entry name" value="Glucose-6-phosphate isomerase like protein, domain 1"/>
    <property type="match status" value="1"/>
</dbReference>
<dbReference type="RefSeq" id="WP_212965985.1">
    <property type="nucleotide sequence ID" value="NZ_BORB01000010.1"/>
</dbReference>
<evidence type="ECO:0000313" key="2">
    <source>
        <dbReference type="EMBL" id="GIN57176.1"/>
    </source>
</evidence>
<dbReference type="Proteomes" id="UP000679950">
    <property type="component" value="Unassembled WGS sequence"/>
</dbReference>
<comment type="caution">
    <text evidence="2">The sequence shown here is derived from an EMBL/GenBank/DDBJ whole genome shotgun (WGS) entry which is preliminary data.</text>
</comment>
<dbReference type="EMBL" id="BORB01000010">
    <property type="protein sequence ID" value="GIN57176.1"/>
    <property type="molecule type" value="Genomic_DNA"/>
</dbReference>
<name>A0ABQ4KI69_9BACI</name>
<organism evidence="2 3">
    <name type="scientific">Lederbergia ruris</name>
    <dbReference type="NCBI Taxonomy" id="217495"/>
    <lineage>
        <taxon>Bacteria</taxon>
        <taxon>Bacillati</taxon>
        <taxon>Bacillota</taxon>
        <taxon>Bacilli</taxon>
        <taxon>Bacillales</taxon>
        <taxon>Bacillaceae</taxon>
        <taxon>Lederbergia</taxon>
    </lineage>
</organism>
<sequence length="173" mass="19268">MQKMFTTQLSGLFNRIMDKEAYSIEDGARLLAQASAGEGDIYIKGFGEMKGVVIEAINGQEALQNVQVLKDLTVLKPIDRVILFTRFSDDHEAIELAEQLREKGISFVAVSGVKKSDDKQLPDLADVHINTYVLKPLIPNEDGERVGFPALIAGLYIYTSVKFILDEILSEYE</sequence>
<keyword evidence="3" id="KW-1185">Reference proteome</keyword>
<dbReference type="InterPro" id="IPR046348">
    <property type="entry name" value="SIS_dom_sf"/>
</dbReference>
<evidence type="ECO:0000313" key="3">
    <source>
        <dbReference type="Proteomes" id="UP000679950"/>
    </source>
</evidence>